<evidence type="ECO:0000256" key="1">
    <source>
        <dbReference type="ARBA" id="ARBA00006242"/>
    </source>
</evidence>
<dbReference type="HAMAP" id="MF_00291_B">
    <property type="entry name" value="Ribosomal_uS2_B"/>
    <property type="match status" value="1"/>
</dbReference>
<name>A0A9D9EAJ3_9SPIR</name>
<comment type="caution">
    <text evidence="8">The sequence shown here is derived from an EMBL/GenBank/DDBJ whole genome shotgun (WGS) entry which is preliminary data.</text>
</comment>
<dbReference type="AlphaFoldDB" id="A0A9D9EAJ3"/>
<dbReference type="InterPro" id="IPR001865">
    <property type="entry name" value="Ribosomal_uS2"/>
</dbReference>
<keyword evidence="2 5" id="KW-0689">Ribosomal protein</keyword>
<sequence>MAVVTMKSLLESGVHFGHQTKRWNPKMARFIFTERNGIHIIDLQKTSACIVEAYEAVRAQVKNGKQILFVGTKKQAQQAIEMEAKRCGMPYVNNRWLGGMLTNFATIKKSIAKLKKIEKMEADGTFASLTKKEVALLTKEKAKLEKNLGGIKDMKELPGALFIIDTKKEAIAVAEAKRLGIPVIAVVDTNCDPSDITYPIPGNDDAIRAIALFVEIFANAVIDADSEAGIQIIESLDEDETAAPEPAVEQAEVAEEAGEEEELYTK</sequence>
<dbReference type="InterPro" id="IPR018130">
    <property type="entry name" value="Ribosomal_uS2_CS"/>
</dbReference>
<dbReference type="Gene3D" id="3.40.50.10490">
    <property type="entry name" value="Glucose-6-phosphate isomerase like protein, domain 1"/>
    <property type="match status" value="1"/>
</dbReference>
<feature type="compositionally biased region" description="Acidic residues" evidence="7">
    <location>
        <begin position="252"/>
        <end position="266"/>
    </location>
</feature>
<keyword evidence="3 5" id="KW-0687">Ribonucleoprotein</keyword>
<evidence type="ECO:0000256" key="4">
    <source>
        <dbReference type="ARBA" id="ARBA00035256"/>
    </source>
</evidence>
<dbReference type="GO" id="GO:0003735">
    <property type="term" value="F:structural constituent of ribosome"/>
    <property type="evidence" value="ECO:0007669"/>
    <property type="project" value="InterPro"/>
</dbReference>
<reference evidence="8" key="2">
    <citation type="journal article" date="2021" name="PeerJ">
        <title>Extensive microbial diversity within the chicken gut microbiome revealed by metagenomics and culture.</title>
        <authorList>
            <person name="Gilroy R."/>
            <person name="Ravi A."/>
            <person name="Getino M."/>
            <person name="Pursley I."/>
            <person name="Horton D.L."/>
            <person name="Alikhan N.F."/>
            <person name="Baker D."/>
            <person name="Gharbi K."/>
            <person name="Hall N."/>
            <person name="Watson M."/>
            <person name="Adriaenssens E.M."/>
            <person name="Foster-Nyarko E."/>
            <person name="Jarju S."/>
            <person name="Secka A."/>
            <person name="Antonio M."/>
            <person name="Oren A."/>
            <person name="Chaudhuri R.R."/>
            <person name="La Ragione R."/>
            <person name="Hildebrand F."/>
            <person name="Pallen M.J."/>
        </authorList>
    </citation>
    <scope>NUCLEOTIDE SEQUENCE</scope>
    <source>
        <strain evidence="8">11167</strain>
    </source>
</reference>
<evidence type="ECO:0000313" key="8">
    <source>
        <dbReference type="EMBL" id="MBO8442925.1"/>
    </source>
</evidence>
<reference evidence="8" key="1">
    <citation type="submission" date="2020-10" db="EMBL/GenBank/DDBJ databases">
        <authorList>
            <person name="Gilroy R."/>
        </authorList>
    </citation>
    <scope>NUCLEOTIDE SEQUENCE</scope>
    <source>
        <strain evidence="8">11167</strain>
    </source>
</reference>
<dbReference type="CDD" id="cd01425">
    <property type="entry name" value="RPS2"/>
    <property type="match status" value="1"/>
</dbReference>
<protein>
    <recommendedName>
        <fullName evidence="4 5">Small ribosomal subunit protein uS2</fullName>
    </recommendedName>
</protein>
<accession>A0A9D9EAJ3</accession>
<proteinExistence type="inferred from homology"/>
<comment type="similarity">
    <text evidence="1 5 6">Belongs to the universal ribosomal protein uS2 family.</text>
</comment>
<evidence type="ECO:0000256" key="7">
    <source>
        <dbReference type="SAM" id="MobiDB-lite"/>
    </source>
</evidence>
<evidence type="ECO:0000256" key="3">
    <source>
        <dbReference type="ARBA" id="ARBA00023274"/>
    </source>
</evidence>
<evidence type="ECO:0000313" key="9">
    <source>
        <dbReference type="Proteomes" id="UP000823633"/>
    </source>
</evidence>
<dbReference type="PANTHER" id="PTHR12534">
    <property type="entry name" value="30S RIBOSOMAL PROTEIN S2 PROKARYOTIC AND ORGANELLAR"/>
    <property type="match status" value="1"/>
</dbReference>
<dbReference type="Pfam" id="PF00318">
    <property type="entry name" value="Ribosomal_S2"/>
    <property type="match status" value="1"/>
</dbReference>
<dbReference type="PRINTS" id="PR00395">
    <property type="entry name" value="RIBOSOMALS2"/>
</dbReference>
<evidence type="ECO:0000256" key="6">
    <source>
        <dbReference type="RuleBase" id="RU003631"/>
    </source>
</evidence>
<dbReference type="PROSITE" id="PS00962">
    <property type="entry name" value="RIBOSOMAL_S2_1"/>
    <property type="match status" value="1"/>
</dbReference>
<dbReference type="SUPFAM" id="SSF52313">
    <property type="entry name" value="Ribosomal protein S2"/>
    <property type="match status" value="1"/>
</dbReference>
<organism evidence="8 9">
    <name type="scientific">Candidatus Aphodenecus pullistercoris</name>
    <dbReference type="NCBI Taxonomy" id="2840669"/>
    <lineage>
        <taxon>Bacteria</taxon>
        <taxon>Pseudomonadati</taxon>
        <taxon>Spirochaetota</taxon>
        <taxon>Spirochaetia</taxon>
        <taxon>Spirochaetales</taxon>
        <taxon>Candidatus Aphodenecus</taxon>
    </lineage>
</organism>
<dbReference type="PANTHER" id="PTHR12534:SF0">
    <property type="entry name" value="SMALL RIBOSOMAL SUBUNIT PROTEIN US2M"/>
    <property type="match status" value="1"/>
</dbReference>
<dbReference type="InterPro" id="IPR023591">
    <property type="entry name" value="Ribosomal_uS2_flav_dom_sf"/>
</dbReference>
<dbReference type="InterPro" id="IPR005706">
    <property type="entry name" value="Ribosomal_uS2_bac/mit/plastid"/>
</dbReference>
<dbReference type="GO" id="GO:0022627">
    <property type="term" value="C:cytosolic small ribosomal subunit"/>
    <property type="evidence" value="ECO:0007669"/>
    <property type="project" value="TreeGrafter"/>
</dbReference>
<evidence type="ECO:0000256" key="5">
    <source>
        <dbReference type="HAMAP-Rule" id="MF_00291"/>
    </source>
</evidence>
<dbReference type="NCBIfam" id="TIGR01011">
    <property type="entry name" value="rpsB_bact"/>
    <property type="match status" value="1"/>
</dbReference>
<dbReference type="Proteomes" id="UP000823633">
    <property type="component" value="Unassembled WGS sequence"/>
</dbReference>
<gene>
    <name evidence="5 8" type="primary">rpsB</name>
    <name evidence="8" type="ORF">IAC42_04120</name>
</gene>
<dbReference type="FunFam" id="1.10.287.610:FF:000001">
    <property type="entry name" value="30S ribosomal protein S2"/>
    <property type="match status" value="1"/>
</dbReference>
<dbReference type="GO" id="GO:0006412">
    <property type="term" value="P:translation"/>
    <property type="evidence" value="ECO:0007669"/>
    <property type="project" value="UniProtKB-UniRule"/>
</dbReference>
<feature type="region of interest" description="Disordered" evidence="7">
    <location>
        <begin position="235"/>
        <end position="266"/>
    </location>
</feature>
<dbReference type="Gene3D" id="1.10.287.610">
    <property type="entry name" value="Helix hairpin bin"/>
    <property type="match status" value="1"/>
</dbReference>
<dbReference type="EMBL" id="JADIMU010000026">
    <property type="protein sequence ID" value="MBO8442925.1"/>
    <property type="molecule type" value="Genomic_DNA"/>
</dbReference>
<evidence type="ECO:0000256" key="2">
    <source>
        <dbReference type="ARBA" id="ARBA00022980"/>
    </source>
</evidence>
<dbReference type="PROSITE" id="PS00963">
    <property type="entry name" value="RIBOSOMAL_S2_2"/>
    <property type="match status" value="1"/>
</dbReference>